<dbReference type="EMBL" id="JAPFFF010000009">
    <property type="protein sequence ID" value="KAK8883264.1"/>
    <property type="molecule type" value="Genomic_DNA"/>
</dbReference>
<name>A0ABR2JWL4_9EUKA</name>
<sequence length="178" mass="20932">MDFTQEQIQEIINIQREFSTLTFDDAYKRIEKITEPFSIITREQYRLFCAFCLYKAKCRPDLPNLPPQISNFHQRLLSDIHSLYPPIIKDRWKSFGTPIFITALESASKGDQKLQKIINFIKSPADGFGFLQLIEDRPRQANDFLEIKPAFLHFLPQKPNPGKNVYITPDEYKTFKQK</sequence>
<evidence type="ECO:0000313" key="2">
    <source>
        <dbReference type="Proteomes" id="UP001470230"/>
    </source>
</evidence>
<accession>A0ABR2JWL4</accession>
<proteinExistence type="predicted"/>
<reference evidence="1 2" key="1">
    <citation type="submission" date="2024-04" db="EMBL/GenBank/DDBJ databases">
        <title>Tritrichomonas musculus Genome.</title>
        <authorList>
            <person name="Alves-Ferreira E."/>
            <person name="Grigg M."/>
            <person name="Lorenzi H."/>
            <person name="Galac M."/>
        </authorList>
    </citation>
    <scope>NUCLEOTIDE SEQUENCE [LARGE SCALE GENOMIC DNA]</scope>
    <source>
        <strain evidence="1 2">EAF2021</strain>
    </source>
</reference>
<organism evidence="1 2">
    <name type="scientific">Tritrichomonas musculus</name>
    <dbReference type="NCBI Taxonomy" id="1915356"/>
    <lineage>
        <taxon>Eukaryota</taxon>
        <taxon>Metamonada</taxon>
        <taxon>Parabasalia</taxon>
        <taxon>Tritrichomonadida</taxon>
        <taxon>Tritrichomonadidae</taxon>
        <taxon>Tritrichomonas</taxon>
    </lineage>
</organism>
<gene>
    <name evidence="1" type="ORF">M9Y10_045915</name>
</gene>
<protein>
    <submittedName>
        <fullName evidence="1">Uncharacterized protein</fullName>
    </submittedName>
</protein>
<evidence type="ECO:0000313" key="1">
    <source>
        <dbReference type="EMBL" id="KAK8883264.1"/>
    </source>
</evidence>
<dbReference type="Proteomes" id="UP001470230">
    <property type="component" value="Unassembled WGS sequence"/>
</dbReference>
<comment type="caution">
    <text evidence="1">The sequence shown here is derived from an EMBL/GenBank/DDBJ whole genome shotgun (WGS) entry which is preliminary data.</text>
</comment>
<keyword evidence="2" id="KW-1185">Reference proteome</keyword>